<dbReference type="AlphaFoldDB" id="A0A1U7IFE0"/>
<protein>
    <recommendedName>
        <fullName evidence="3">Mobilization protein</fullName>
    </recommendedName>
</protein>
<comment type="caution">
    <text evidence="1">The sequence shown here is derived from an EMBL/GenBank/DDBJ whole genome shotgun (WGS) entry which is preliminary data.</text>
</comment>
<dbReference type="OrthoDB" id="1645362at2"/>
<evidence type="ECO:0000313" key="1">
    <source>
        <dbReference type="EMBL" id="OKH35735.1"/>
    </source>
</evidence>
<proteinExistence type="predicted"/>
<accession>A0A1U7IFE0</accession>
<dbReference type="STRING" id="454136.NIES2119_19770"/>
<dbReference type="EMBL" id="MRCE01000020">
    <property type="protein sequence ID" value="OKH35735.1"/>
    <property type="molecule type" value="Genomic_DNA"/>
</dbReference>
<dbReference type="RefSeq" id="WP_073595222.1">
    <property type="nucleotide sequence ID" value="NZ_MRCE01000020.1"/>
</dbReference>
<name>A0A1U7IFE0_9CYAN</name>
<gene>
    <name evidence="1" type="ORF">NIES2119_19770</name>
</gene>
<evidence type="ECO:0008006" key="3">
    <source>
        <dbReference type="Google" id="ProtNLM"/>
    </source>
</evidence>
<dbReference type="Proteomes" id="UP000185860">
    <property type="component" value="Unassembled WGS sequence"/>
</dbReference>
<sequence length="119" mass="13392">MPLDKRTTNIIVRLTPKEKSLIEKKAAAAAMTLSDYIRHCVERRTYSTPIPEINRLTYHQLAKVALSLSHAINTIEAAKISEQNLSSFEEVRRTTVDTLQVVRSVQSQLLGLKSSEELS</sequence>
<organism evidence="1 2">
    <name type="scientific">[Phormidium ambiguum] IAM M-71</name>
    <dbReference type="NCBI Taxonomy" id="454136"/>
    <lineage>
        <taxon>Bacteria</taxon>
        <taxon>Bacillati</taxon>
        <taxon>Cyanobacteriota</taxon>
        <taxon>Cyanophyceae</taxon>
        <taxon>Oscillatoriophycideae</taxon>
        <taxon>Aerosakkonematales</taxon>
        <taxon>Aerosakkonemataceae</taxon>
        <taxon>Floridanema</taxon>
    </lineage>
</organism>
<evidence type="ECO:0000313" key="2">
    <source>
        <dbReference type="Proteomes" id="UP000185860"/>
    </source>
</evidence>
<reference evidence="1 2" key="1">
    <citation type="submission" date="2016-11" db="EMBL/GenBank/DDBJ databases">
        <title>Draft Genome Sequences of Nine Cyanobacterial Strains from Diverse Habitats.</title>
        <authorList>
            <person name="Zhu T."/>
            <person name="Hou S."/>
            <person name="Lu X."/>
            <person name="Hess W.R."/>
        </authorList>
    </citation>
    <scope>NUCLEOTIDE SEQUENCE [LARGE SCALE GENOMIC DNA]</scope>
    <source>
        <strain evidence="1 2">IAM M-71</strain>
    </source>
</reference>
<dbReference type="Pfam" id="PF21983">
    <property type="entry name" value="NikA-like"/>
    <property type="match status" value="1"/>
</dbReference>
<dbReference type="InterPro" id="IPR053842">
    <property type="entry name" value="NikA-like"/>
</dbReference>